<accession>A0ABV0RZB9</accession>
<feature type="transmembrane region" description="Helical" evidence="1">
    <location>
        <begin position="39"/>
        <end position="59"/>
    </location>
</feature>
<name>A0ABV0RZB9_9TELE</name>
<protein>
    <submittedName>
        <fullName evidence="2">Uncharacterized protein</fullName>
    </submittedName>
</protein>
<gene>
    <name evidence="2" type="ORF">XENOCAPTIV_018221</name>
</gene>
<dbReference type="EMBL" id="JAHRIN010062639">
    <property type="protein sequence ID" value="MEQ2213634.1"/>
    <property type="molecule type" value="Genomic_DNA"/>
</dbReference>
<keyword evidence="3" id="KW-1185">Reference proteome</keyword>
<feature type="transmembrane region" description="Helical" evidence="1">
    <location>
        <begin position="126"/>
        <end position="146"/>
    </location>
</feature>
<evidence type="ECO:0000313" key="3">
    <source>
        <dbReference type="Proteomes" id="UP001434883"/>
    </source>
</evidence>
<dbReference type="Proteomes" id="UP001434883">
    <property type="component" value="Unassembled WGS sequence"/>
</dbReference>
<feature type="transmembrane region" description="Helical" evidence="1">
    <location>
        <begin position="12"/>
        <end position="32"/>
    </location>
</feature>
<organism evidence="2 3">
    <name type="scientific">Xenoophorus captivus</name>
    <dbReference type="NCBI Taxonomy" id="1517983"/>
    <lineage>
        <taxon>Eukaryota</taxon>
        <taxon>Metazoa</taxon>
        <taxon>Chordata</taxon>
        <taxon>Craniata</taxon>
        <taxon>Vertebrata</taxon>
        <taxon>Euteleostomi</taxon>
        <taxon>Actinopterygii</taxon>
        <taxon>Neopterygii</taxon>
        <taxon>Teleostei</taxon>
        <taxon>Neoteleostei</taxon>
        <taxon>Acanthomorphata</taxon>
        <taxon>Ovalentaria</taxon>
        <taxon>Atherinomorphae</taxon>
        <taxon>Cyprinodontiformes</taxon>
        <taxon>Goodeidae</taxon>
        <taxon>Xenoophorus</taxon>
    </lineage>
</organism>
<keyword evidence="1" id="KW-0472">Membrane</keyword>
<reference evidence="2 3" key="1">
    <citation type="submission" date="2021-06" db="EMBL/GenBank/DDBJ databases">
        <authorList>
            <person name="Palmer J.M."/>
        </authorList>
    </citation>
    <scope>NUCLEOTIDE SEQUENCE [LARGE SCALE GENOMIC DNA]</scope>
    <source>
        <strain evidence="2 3">XC_2019</strain>
        <tissue evidence="2">Muscle</tissue>
    </source>
</reference>
<proteinExistence type="predicted"/>
<comment type="caution">
    <text evidence="2">The sequence shown here is derived from an EMBL/GenBank/DDBJ whole genome shotgun (WGS) entry which is preliminary data.</text>
</comment>
<evidence type="ECO:0000256" key="1">
    <source>
        <dbReference type="SAM" id="Phobius"/>
    </source>
</evidence>
<keyword evidence="1" id="KW-1133">Transmembrane helix</keyword>
<evidence type="ECO:0000313" key="2">
    <source>
        <dbReference type="EMBL" id="MEQ2213634.1"/>
    </source>
</evidence>
<keyword evidence="1" id="KW-0812">Transmembrane</keyword>
<sequence>MEPLCSAGCGLSMPPFGLVSVYPLGTVVGGLVHRRVCLTAWLALVVLVHLSMGAAYAMLARGLHLGEPAVLGQVWLIGVSQEAGSLDDPLPHLFFFLNALHYNTKGGSVSRLLGCGFGLGEGLAGWPAWCCWVCCAGMCAASMLGASRVR</sequence>